<feature type="signal peptide" evidence="1">
    <location>
        <begin position="1"/>
        <end position="19"/>
    </location>
</feature>
<feature type="chain" id="PRO_5008141653" description="Salivary secreted peptide" evidence="1">
    <location>
        <begin position="20"/>
        <end position="66"/>
    </location>
</feature>
<evidence type="ECO:0000313" key="2">
    <source>
        <dbReference type="EnsemblMetazoa" id="AMIN014098-PA"/>
    </source>
</evidence>
<evidence type="ECO:0000256" key="1">
    <source>
        <dbReference type="SAM" id="SignalP"/>
    </source>
</evidence>
<accession>A0A182WMZ1</accession>
<evidence type="ECO:0000313" key="3">
    <source>
        <dbReference type="Proteomes" id="UP000075920"/>
    </source>
</evidence>
<dbReference type="AlphaFoldDB" id="A0A182WMZ1"/>
<dbReference type="Proteomes" id="UP000075920">
    <property type="component" value="Unassembled WGS sequence"/>
</dbReference>
<dbReference type="EnsemblMetazoa" id="AMIN014098-RA">
    <property type="protein sequence ID" value="AMIN014098-PA"/>
    <property type="gene ID" value="AMIN014098"/>
</dbReference>
<reference evidence="3" key="1">
    <citation type="submission" date="2013-03" db="EMBL/GenBank/DDBJ databases">
        <title>The Genome Sequence of Anopheles minimus MINIMUS1.</title>
        <authorList>
            <consortium name="The Broad Institute Genomics Platform"/>
            <person name="Neafsey D.E."/>
            <person name="Walton C."/>
            <person name="Walker B."/>
            <person name="Young S.K."/>
            <person name="Zeng Q."/>
            <person name="Gargeya S."/>
            <person name="Fitzgerald M."/>
            <person name="Haas B."/>
            <person name="Abouelleil A."/>
            <person name="Allen A.W."/>
            <person name="Alvarado L."/>
            <person name="Arachchi H.M."/>
            <person name="Berlin A.M."/>
            <person name="Chapman S.B."/>
            <person name="Gainer-Dewar J."/>
            <person name="Goldberg J."/>
            <person name="Griggs A."/>
            <person name="Gujja S."/>
            <person name="Hansen M."/>
            <person name="Howarth C."/>
            <person name="Imamovic A."/>
            <person name="Ireland A."/>
            <person name="Larimer J."/>
            <person name="McCowan C."/>
            <person name="Murphy C."/>
            <person name="Pearson M."/>
            <person name="Poon T.W."/>
            <person name="Priest M."/>
            <person name="Roberts A."/>
            <person name="Saif S."/>
            <person name="Shea T."/>
            <person name="Sisk P."/>
            <person name="Sykes S."/>
            <person name="Wortman J."/>
            <person name="Nusbaum C."/>
            <person name="Birren B."/>
        </authorList>
    </citation>
    <scope>NUCLEOTIDE SEQUENCE [LARGE SCALE GENOMIC DNA]</scope>
    <source>
        <strain evidence="3">MINIMUS1</strain>
    </source>
</reference>
<protein>
    <recommendedName>
        <fullName evidence="4">Salivary secreted peptide</fullName>
    </recommendedName>
</protein>
<reference evidence="2" key="2">
    <citation type="submission" date="2020-05" db="UniProtKB">
        <authorList>
            <consortium name="EnsemblMetazoa"/>
        </authorList>
    </citation>
    <scope>IDENTIFICATION</scope>
    <source>
        <strain evidence="2">MINIMUS1</strain>
    </source>
</reference>
<keyword evidence="1" id="KW-0732">Signal</keyword>
<organism evidence="2 3">
    <name type="scientific">Anopheles minimus</name>
    <dbReference type="NCBI Taxonomy" id="112268"/>
    <lineage>
        <taxon>Eukaryota</taxon>
        <taxon>Metazoa</taxon>
        <taxon>Ecdysozoa</taxon>
        <taxon>Arthropoda</taxon>
        <taxon>Hexapoda</taxon>
        <taxon>Insecta</taxon>
        <taxon>Pterygota</taxon>
        <taxon>Neoptera</taxon>
        <taxon>Endopterygota</taxon>
        <taxon>Diptera</taxon>
        <taxon>Nematocera</taxon>
        <taxon>Culicoidea</taxon>
        <taxon>Culicidae</taxon>
        <taxon>Anophelinae</taxon>
        <taxon>Anopheles</taxon>
    </lineage>
</organism>
<sequence>MKYVFVALLLMALVCALVAQPVGSNEDNSSVSDESRISIVKRYIPLGWLQALQSQVPESDSNSSEE</sequence>
<keyword evidence="3" id="KW-1185">Reference proteome</keyword>
<proteinExistence type="predicted"/>
<evidence type="ECO:0008006" key="4">
    <source>
        <dbReference type="Google" id="ProtNLM"/>
    </source>
</evidence>
<name>A0A182WMZ1_9DIPT</name>
<dbReference type="VEuPathDB" id="VectorBase:AMIN014098"/>